<comment type="caution">
    <text evidence="2">The sequence shown here is derived from an EMBL/GenBank/DDBJ whole genome shotgun (WGS) entry which is preliminary data.</text>
</comment>
<dbReference type="RefSeq" id="WP_307153053.1">
    <property type="nucleotide sequence ID" value="NZ_JAUSUK010000001.1"/>
</dbReference>
<keyword evidence="3" id="KW-1185">Reference proteome</keyword>
<name>A0ABU0C2R1_9BRAD</name>
<accession>A0ABU0C2R1</accession>
<dbReference type="Proteomes" id="UP001230253">
    <property type="component" value="Unassembled WGS sequence"/>
</dbReference>
<dbReference type="EMBL" id="JAUSUK010000001">
    <property type="protein sequence ID" value="MDQ0324796.1"/>
    <property type="molecule type" value="Genomic_DNA"/>
</dbReference>
<feature type="region of interest" description="Disordered" evidence="1">
    <location>
        <begin position="1"/>
        <end position="23"/>
    </location>
</feature>
<organism evidence="2 3">
    <name type="scientific">Rhodopseudomonas julia</name>
    <dbReference type="NCBI Taxonomy" id="200617"/>
    <lineage>
        <taxon>Bacteria</taxon>
        <taxon>Pseudomonadati</taxon>
        <taxon>Pseudomonadota</taxon>
        <taxon>Alphaproteobacteria</taxon>
        <taxon>Hyphomicrobiales</taxon>
        <taxon>Nitrobacteraceae</taxon>
        <taxon>Rhodopseudomonas</taxon>
    </lineage>
</organism>
<evidence type="ECO:0000313" key="3">
    <source>
        <dbReference type="Proteomes" id="UP001230253"/>
    </source>
</evidence>
<evidence type="ECO:0008006" key="4">
    <source>
        <dbReference type="Google" id="ProtNLM"/>
    </source>
</evidence>
<proteinExistence type="predicted"/>
<evidence type="ECO:0000313" key="2">
    <source>
        <dbReference type="EMBL" id="MDQ0324796.1"/>
    </source>
</evidence>
<reference evidence="2 3" key="1">
    <citation type="submission" date="2023-07" db="EMBL/GenBank/DDBJ databases">
        <title>Genomic Encyclopedia of Type Strains, Phase IV (KMG-IV): sequencing the most valuable type-strain genomes for metagenomic binning, comparative biology and taxonomic classification.</title>
        <authorList>
            <person name="Goeker M."/>
        </authorList>
    </citation>
    <scope>NUCLEOTIDE SEQUENCE [LARGE SCALE GENOMIC DNA]</scope>
    <source>
        <strain evidence="2 3">DSM 11549</strain>
    </source>
</reference>
<evidence type="ECO:0000256" key="1">
    <source>
        <dbReference type="SAM" id="MobiDB-lite"/>
    </source>
</evidence>
<sequence length="62" mass="6947">MTADLVTPGLAKPGLVTNKKGSMQNEISEHKLMSEQRIGFVGMAAEYHEKRCERSQNARDQQ</sequence>
<protein>
    <recommendedName>
        <fullName evidence="4">Transposase</fullName>
    </recommendedName>
</protein>
<gene>
    <name evidence="2" type="ORF">J2R99_000645</name>
</gene>